<accession>A0ABR1R1T2</accession>
<organism evidence="2 3">
    <name type="scientific">Apiospora marii</name>
    <dbReference type="NCBI Taxonomy" id="335849"/>
    <lineage>
        <taxon>Eukaryota</taxon>
        <taxon>Fungi</taxon>
        <taxon>Dikarya</taxon>
        <taxon>Ascomycota</taxon>
        <taxon>Pezizomycotina</taxon>
        <taxon>Sordariomycetes</taxon>
        <taxon>Xylariomycetidae</taxon>
        <taxon>Amphisphaeriales</taxon>
        <taxon>Apiosporaceae</taxon>
        <taxon>Apiospora</taxon>
    </lineage>
</organism>
<evidence type="ECO:0000313" key="2">
    <source>
        <dbReference type="EMBL" id="KAK7996039.1"/>
    </source>
</evidence>
<name>A0ABR1R1T2_9PEZI</name>
<sequence>MRAITTFLAVLGLASKAWAAQMPANSTTEDASIDKRFVGGWCGVHVQVRVDHEKATESAWVRVFDGAQTISGTTVFEDTKGVNGFGGILHHRLECPLQISVFRPGSLVAFAYNGDVWYSHANTKDDRCSVGDWDNTDVGVYSTIDMDCGFSC</sequence>
<dbReference type="Proteomes" id="UP001396898">
    <property type="component" value="Unassembled WGS sequence"/>
</dbReference>
<feature type="chain" id="PRO_5046264457" evidence="1">
    <location>
        <begin position="20"/>
        <end position="152"/>
    </location>
</feature>
<reference evidence="2 3" key="1">
    <citation type="submission" date="2023-01" db="EMBL/GenBank/DDBJ databases">
        <title>Analysis of 21 Apiospora genomes using comparative genomics revels a genus with tremendous synthesis potential of carbohydrate active enzymes and secondary metabolites.</title>
        <authorList>
            <person name="Sorensen T."/>
        </authorList>
    </citation>
    <scope>NUCLEOTIDE SEQUENCE [LARGE SCALE GENOMIC DNA]</scope>
    <source>
        <strain evidence="2 3">CBS 20057</strain>
    </source>
</reference>
<dbReference type="EMBL" id="JAQQWI010000022">
    <property type="protein sequence ID" value="KAK7996039.1"/>
    <property type="molecule type" value="Genomic_DNA"/>
</dbReference>
<protein>
    <submittedName>
        <fullName evidence="2">Uncharacterized protein</fullName>
    </submittedName>
</protein>
<proteinExistence type="predicted"/>
<gene>
    <name evidence="2" type="ORF">PG991_015506</name>
</gene>
<comment type="caution">
    <text evidence="2">The sequence shown here is derived from an EMBL/GenBank/DDBJ whole genome shotgun (WGS) entry which is preliminary data.</text>
</comment>
<evidence type="ECO:0000256" key="1">
    <source>
        <dbReference type="SAM" id="SignalP"/>
    </source>
</evidence>
<feature type="signal peptide" evidence="1">
    <location>
        <begin position="1"/>
        <end position="19"/>
    </location>
</feature>
<keyword evidence="3" id="KW-1185">Reference proteome</keyword>
<evidence type="ECO:0000313" key="3">
    <source>
        <dbReference type="Proteomes" id="UP001396898"/>
    </source>
</evidence>
<keyword evidence="1" id="KW-0732">Signal</keyword>